<keyword evidence="5 7" id="KW-0521">NADP</keyword>
<dbReference type="PANTHER" id="PTHR48069:SF3">
    <property type="entry name" value="DIHYDROFOLATE REDUCTASE"/>
    <property type="match status" value="1"/>
</dbReference>
<dbReference type="Proteomes" id="UP000196053">
    <property type="component" value="Chromosome I"/>
</dbReference>
<dbReference type="KEGG" id="hsd:SD1D_0457"/>
<dbReference type="EMBL" id="LN879430">
    <property type="protein sequence ID" value="CUH92009.1"/>
    <property type="molecule type" value="Genomic_DNA"/>
</dbReference>
<evidence type="ECO:0000256" key="2">
    <source>
        <dbReference type="ARBA" id="ARBA00009539"/>
    </source>
</evidence>
<dbReference type="GO" id="GO:0050661">
    <property type="term" value="F:NADP binding"/>
    <property type="evidence" value="ECO:0007669"/>
    <property type="project" value="InterPro"/>
</dbReference>
<evidence type="ECO:0000256" key="5">
    <source>
        <dbReference type="ARBA" id="ARBA00022857"/>
    </source>
</evidence>
<comment type="pathway">
    <text evidence="1 7">Cofactor biosynthesis; tetrahydrofolate biosynthesis; 5,6,7,8-tetrahydrofolate from 7,8-dihydrofolate: step 1/1.</text>
</comment>
<comment type="function">
    <text evidence="7">Key enzyme in folate metabolism. Catalyzes an essential reaction for de novo glycine and purine synthesis, and for DNA precursor synthesis.</text>
</comment>
<dbReference type="Pfam" id="PF00186">
    <property type="entry name" value="DHFR_1"/>
    <property type="match status" value="1"/>
</dbReference>
<dbReference type="EC" id="1.5.1.3" evidence="3 7"/>
<evidence type="ECO:0000313" key="10">
    <source>
        <dbReference type="Proteomes" id="UP000196053"/>
    </source>
</evidence>
<dbReference type="InterPro" id="IPR001796">
    <property type="entry name" value="DHFR_dom"/>
</dbReference>
<dbReference type="GO" id="GO:0004146">
    <property type="term" value="F:dihydrofolate reductase activity"/>
    <property type="evidence" value="ECO:0007669"/>
    <property type="project" value="UniProtKB-EC"/>
</dbReference>
<gene>
    <name evidence="9" type="ORF">SD1D_0457</name>
</gene>
<keyword evidence="10" id="KW-1185">Reference proteome</keyword>
<evidence type="ECO:0000256" key="7">
    <source>
        <dbReference type="PIRNR" id="PIRNR000194"/>
    </source>
</evidence>
<proteinExistence type="inferred from homology"/>
<dbReference type="InterPro" id="IPR024072">
    <property type="entry name" value="DHFR-like_dom_sf"/>
</dbReference>
<evidence type="ECO:0000256" key="1">
    <source>
        <dbReference type="ARBA" id="ARBA00004903"/>
    </source>
</evidence>
<dbReference type="PROSITE" id="PS51330">
    <property type="entry name" value="DHFR_2"/>
    <property type="match status" value="1"/>
</dbReference>
<evidence type="ECO:0000256" key="4">
    <source>
        <dbReference type="ARBA" id="ARBA00022563"/>
    </source>
</evidence>
<sequence>MFMNLIVAVDKNWAIGYKNKLLVRIPADQRFFRNETINKAVIMGRKTLESFPGGLPLKDRLNVVLTSDPNYKVKDAVVVNSIEKALEAVKEYNTEDVYVIGGESIYRQMLPLCDVAHVTKIDYAYQADAYFPNLDEMEDWVITGESDEQTYYDIAYTFYKYERKIL</sequence>
<evidence type="ECO:0000256" key="6">
    <source>
        <dbReference type="ARBA" id="ARBA00023002"/>
    </source>
</evidence>
<dbReference type="GO" id="GO:0046654">
    <property type="term" value="P:tetrahydrofolate biosynthetic process"/>
    <property type="evidence" value="ECO:0007669"/>
    <property type="project" value="UniProtKB-UniPathway"/>
</dbReference>
<dbReference type="GO" id="GO:0046655">
    <property type="term" value="P:folic acid metabolic process"/>
    <property type="evidence" value="ECO:0007669"/>
    <property type="project" value="TreeGrafter"/>
</dbReference>
<protein>
    <recommendedName>
        <fullName evidence="3 7">Dihydrofolate reductase</fullName>
        <ecNumber evidence="3 7">1.5.1.3</ecNumber>
    </recommendedName>
</protein>
<dbReference type="PIRSF" id="PIRSF000194">
    <property type="entry name" value="DHFR"/>
    <property type="match status" value="1"/>
</dbReference>
<dbReference type="PANTHER" id="PTHR48069">
    <property type="entry name" value="DIHYDROFOLATE REDUCTASE"/>
    <property type="match status" value="1"/>
</dbReference>
<dbReference type="GO" id="GO:0006730">
    <property type="term" value="P:one-carbon metabolic process"/>
    <property type="evidence" value="ECO:0007669"/>
    <property type="project" value="UniProtKB-KW"/>
</dbReference>
<dbReference type="AlphaFoldDB" id="A0A0K8J3S1"/>
<keyword evidence="4 7" id="KW-0554">One-carbon metabolism</keyword>
<evidence type="ECO:0000256" key="3">
    <source>
        <dbReference type="ARBA" id="ARBA00012856"/>
    </source>
</evidence>
<name>A0A0K8J3S1_9FIRM</name>
<dbReference type="GO" id="GO:0046452">
    <property type="term" value="P:dihydrofolate metabolic process"/>
    <property type="evidence" value="ECO:0007669"/>
    <property type="project" value="TreeGrafter"/>
</dbReference>
<dbReference type="UniPathway" id="UPA00077">
    <property type="reaction ID" value="UER00158"/>
</dbReference>
<dbReference type="InterPro" id="IPR012259">
    <property type="entry name" value="DHFR"/>
</dbReference>
<evidence type="ECO:0000313" key="9">
    <source>
        <dbReference type="EMBL" id="CUH92009.1"/>
    </source>
</evidence>
<dbReference type="CDD" id="cd00209">
    <property type="entry name" value="DHFR"/>
    <property type="match status" value="1"/>
</dbReference>
<comment type="similarity">
    <text evidence="2 7">Belongs to the dihydrofolate reductase family.</text>
</comment>
<reference evidence="10" key="1">
    <citation type="submission" date="2015-09" db="EMBL/GenBank/DDBJ databases">
        <authorList>
            <person name="Wibberg D."/>
        </authorList>
    </citation>
    <scope>NUCLEOTIDE SEQUENCE [LARGE SCALE GENOMIC DNA]</scope>
    <source>
        <strain evidence="10">SD1D</strain>
    </source>
</reference>
<dbReference type="Gene3D" id="3.40.430.10">
    <property type="entry name" value="Dihydrofolate Reductase, subunit A"/>
    <property type="match status" value="1"/>
</dbReference>
<accession>A0A0K8J3S1</accession>
<evidence type="ECO:0000259" key="8">
    <source>
        <dbReference type="PROSITE" id="PS51330"/>
    </source>
</evidence>
<dbReference type="PRINTS" id="PR00070">
    <property type="entry name" value="DHFR"/>
</dbReference>
<feature type="domain" description="DHFR" evidence="8">
    <location>
        <begin position="2"/>
        <end position="163"/>
    </location>
</feature>
<keyword evidence="6 7" id="KW-0560">Oxidoreductase</keyword>
<dbReference type="SUPFAM" id="SSF53597">
    <property type="entry name" value="Dihydrofolate reductase-like"/>
    <property type="match status" value="1"/>
</dbReference>
<organism evidence="9 10">
    <name type="scientific">Herbinix luporum</name>
    <dbReference type="NCBI Taxonomy" id="1679721"/>
    <lineage>
        <taxon>Bacteria</taxon>
        <taxon>Bacillati</taxon>
        <taxon>Bacillota</taxon>
        <taxon>Clostridia</taxon>
        <taxon>Lachnospirales</taxon>
        <taxon>Lachnospiraceae</taxon>
        <taxon>Herbinix</taxon>
    </lineage>
</organism>
<comment type="catalytic activity">
    <reaction evidence="7">
        <text>(6S)-5,6,7,8-tetrahydrofolate + NADP(+) = 7,8-dihydrofolate + NADPH + H(+)</text>
        <dbReference type="Rhea" id="RHEA:15009"/>
        <dbReference type="ChEBI" id="CHEBI:15378"/>
        <dbReference type="ChEBI" id="CHEBI:57451"/>
        <dbReference type="ChEBI" id="CHEBI:57453"/>
        <dbReference type="ChEBI" id="CHEBI:57783"/>
        <dbReference type="ChEBI" id="CHEBI:58349"/>
        <dbReference type="EC" id="1.5.1.3"/>
    </reaction>
</comment>